<dbReference type="InterPro" id="IPR035965">
    <property type="entry name" value="PAS-like_dom_sf"/>
</dbReference>
<dbReference type="PANTHER" id="PTHR43304:SF1">
    <property type="entry name" value="PAC DOMAIN-CONTAINING PROTEIN"/>
    <property type="match status" value="1"/>
</dbReference>
<dbReference type="InterPro" id="IPR001610">
    <property type="entry name" value="PAC"/>
</dbReference>
<proteinExistence type="predicted"/>
<sequence>MARGNTIDVLHVDDDSAFVDMAATFLEREHDEVTVRTATTPTEALSTLEQADIDCIVSDYDMPRTNGIEFLETVRETYPDLPFILFTGKGSEEVASEAISAGVTDYLQKEGGTDQYAILANRIGNAVSQVRAEREIDRTREYFSTILEHASDYVMIVDEDRQVQYVSPAVERVLGYDREEIENTDAFDPIHPEDVPVAQNAFVTLFEDPEAELTVEFRVRHADGSLRWLEVRGRNRLDDPVIGGIIVTSRDITEKRRSGHELSSIVDNLPGYVYRHRYEPGWPLEFVKGSAETITGYTTTELEEDVSLAEEIIHPEDRETVWEGVKDGLDANGRFDLTYRITTKDGEERWIRDQGQIVADPMTGEEFLDGFIVDVTDHKKREQELRQQKRRYEAIFHDPNIFVGLVDTDGTVLDVNQTALEYITASLDDIRGEPFQETPWFDHSRAVREHIVDGIERAADGEYVERDLELRRPDGASYTVEAVFRPVRDEQDEVVSLIVSGRDITEE</sequence>
<keyword evidence="3 6" id="KW-0597">Phosphoprotein</keyword>
<dbReference type="Pfam" id="PF08448">
    <property type="entry name" value="PAS_4"/>
    <property type="match status" value="1"/>
</dbReference>
<evidence type="ECO:0000259" key="9">
    <source>
        <dbReference type="PROSITE" id="PS50113"/>
    </source>
</evidence>
<comment type="catalytic activity">
    <reaction evidence="1">
        <text>ATP + protein L-histidine = ADP + protein N-phospho-L-histidine.</text>
        <dbReference type="EC" id="2.7.13.3"/>
    </reaction>
</comment>
<organism evidence="10 11">
    <name type="scientific">Halapricum desulfuricans</name>
    <dbReference type="NCBI Taxonomy" id="2841257"/>
    <lineage>
        <taxon>Archaea</taxon>
        <taxon>Methanobacteriati</taxon>
        <taxon>Methanobacteriota</taxon>
        <taxon>Stenosarchaea group</taxon>
        <taxon>Halobacteria</taxon>
        <taxon>Halobacteriales</taxon>
        <taxon>Haloarculaceae</taxon>
        <taxon>Halapricum</taxon>
    </lineage>
</organism>
<dbReference type="SMART" id="SM00448">
    <property type="entry name" value="REC"/>
    <property type="match status" value="1"/>
</dbReference>
<dbReference type="Pfam" id="PF00072">
    <property type="entry name" value="Response_reg"/>
    <property type="match status" value="1"/>
</dbReference>
<dbReference type="SMART" id="SM00091">
    <property type="entry name" value="PAS"/>
    <property type="match status" value="3"/>
</dbReference>
<dbReference type="InterPro" id="IPR000700">
    <property type="entry name" value="PAS-assoc_C"/>
</dbReference>
<dbReference type="InterPro" id="IPR001789">
    <property type="entry name" value="Sig_transdc_resp-reg_receiver"/>
</dbReference>
<evidence type="ECO:0000256" key="4">
    <source>
        <dbReference type="ARBA" id="ARBA00022679"/>
    </source>
</evidence>
<dbReference type="RefSeq" id="WP_229121974.1">
    <property type="nucleotide sequence ID" value="NZ_CP064791.1"/>
</dbReference>
<feature type="domain" description="PAC" evidence="9">
    <location>
        <begin position="213"/>
        <end position="264"/>
    </location>
</feature>
<dbReference type="GO" id="GO:0004673">
    <property type="term" value="F:protein histidine kinase activity"/>
    <property type="evidence" value="ECO:0007669"/>
    <property type="project" value="UniProtKB-EC"/>
</dbReference>
<dbReference type="AlphaFoldDB" id="A0A897NMP1"/>
<evidence type="ECO:0000313" key="10">
    <source>
        <dbReference type="EMBL" id="QSG14027.1"/>
    </source>
</evidence>
<dbReference type="Pfam" id="PF08447">
    <property type="entry name" value="PAS_3"/>
    <property type="match status" value="2"/>
</dbReference>
<dbReference type="Gene3D" id="3.30.450.20">
    <property type="entry name" value="PAS domain"/>
    <property type="match status" value="3"/>
</dbReference>
<evidence type="ECO:0000256" key="5">
    <source>
        <dbReference type="ARBA" id="ARBA00022777"/>
    </source>
</evidence>
<dbReference type="EC" id="2.7.13.3" evidence="2"/>
<evidence type="ECO:0000256" key="1">
    <source>
        <dbReference type="ARBA" id="ARBA00000085"/>
    </source>
</evidence>
<dbReference type="PROSITE" id="PS50112">
    <property type="entry name" value="PAS"/>
    <property type="match status" value="2"/>
</dbReference>
<dbReference type="Gene3D" id="3.40.50.2300">
    <property type="match status" value="1"/>
</dbReference>
<keyword evidence="5 10" id="KW-0418">Kinase</keyword>
<name>A0A897NMP1_9EURY</name>
<evidence type="ECO:0000259" key="7">
    <source>
        <dbReference type="PROSITE" id="PS50110"/>
    </source>
</evidence>
<evidence type="ECO:0000256" key="3">
    <source>
        <dbReference type="ARBA" id="ARBA00022553"/>
    </source>
</evidence>
<accession>A0A897NMP1</accession>
<keyword evidence="4" id="KW-0808">Transferase</keyword>
<feature type="domain" description="PAC" evidence="9">
    <location>
        <begin position="335"/>
        <end position="387"/>
    </location>
</feature>
<dbReference type="InterPro" id="IPR011006">
    <property type="entry name" value="CheY-like_superfamily"/>
</dbReference>
<evidence type="ECO:0000259" key="8">
    <source>
        <dbReference type="PROSITE" id="PS50112"/>
    </source>
</evidence>
<dbReference type="PROSITE" id="PS50113">
    <property type="entry name" value="PAC"/>
    <property type="match status" value="3"/>
</dbReference>
<dbReference type="SUPFAM" id="SSF55785">
    <property type="entry name" value="PYP-like sensor domain (PAS domain)"/>
    <property type="match status" value="3"/>
</dbReference>
<dbReference type="InterPro" id="IPR013655">
    <property type="entry name" value="PAS_fold_3"/>
</dbReference>
<dbReference type="InterPro" id="IPR052162">
    <property type="entry name" value="Sensor_kinase/Photoreceptor"/>
</dbReference>
<keyword evidence="11" id="KW-1185">Reference proteome</keyword>
<dbReference type="SMART" id="SM00086">
    <property type="entry name" value="PAC"/>
    <property type="match status" value="3"/>
</dbReference>
<evidence type="ECO:0000256" key="6">
    <source>
        <dbReference type="PROSITE-ProRule" id="PRU00169"/>
    </source>
</evidence>
<dbReference type="EMBL" id="CP064791">
    <property type="protein sequence ID" value="QSG14027.1"/>
    <property type="molecule type" value="Genomic_DNA"/>
</dbReference>
<feature type="domain" description="PAS" evidence="8">
    <location>
        <begin position="258"/>
        <end position="332"/>
    </location>
</feature>
<feature type="modified residue" description="4-aspartylphosphate" evidence="6">
    <location>
        <position position="59"/>
    </location>
</feature>
<protein>
    <recommendedName>
        <fullName evidence="2">histidine kinase</fullName>
        <ecNumber evidence="2">2.7.13.3</ecNumber>
    </recommendedName>
</protein>
<feature type="domain" description="PAC" evidence="9">
    <location>
        <begin position="464"/>
        <end position="507"/>
    </location>
</feature>
<dbReference type="NCBIfam" id="TIGR00229">
    <property type="entry name" value="sensory_box"/>
    <property type="match status" value="3"/>
</dbReference>
<dbReference type="GeneID" id="68857119"/>
<reference evidence="10 11" key="1">
    <citation type="submission" date="2020-11" db="EMBL/GenBank/DDBJ databases">
        <title>Carbohydrate-dependent, anaerobic sulfur respiration: A novel catabolism in halophilic archaea.</title>
        <authorList>
            <person name="Sorokin D.Y."/>
            <person name="Messina E."/>
            <person name="Smedile F."/>
            <person name="La Cono V."/>
            <person name="Hallsworth J.E."/>
            <person name="Yakimov M.M."/>
        </authorList>
    </citation>
    <scope>NUCLEOTIDE SEQUENCE [LARGE SCALE GENOMIC DNA]</scope>
    <source>
        <strain evidence="10 11">HSR-Est</strain>
    </source>
</reference>
<dbReference type="GO" id="GO:0000160">
    <property type="term" value="P:phosphorelay signal transduction system"/>
    <property type="evidence" value="ECO:0007669"/>
    <property type="project" value="InterPro"/>
</dbReference>
<feature type="domain" description="PAS" evidence="8">
    <location>
        <begin position="139"/>
        <end position="209"/>
    </location>
</feature>
<dbReference type="Proteomes" id="UP000663292">
    <property type="component" value="Chromosome"/>
</dbReference>
<gene>
    <name evidence="10" type="ORF">HSEST_0480</name>
</gene>
<dbReference type="CDD" id="cd00130">
    <property type="entry name" value="PAS"/>
    <property type="match status" value="3"/>
</dbReference>
<dbReference type="PROSITE" id="PS50110">
    <property type="entry name" value="RESPONSE_REGULATORY"/>
    <property type="match status" value="1"/>
</dbReference>
<evidence type="ECO:0000313" key="11">
    <source>
        <dbReference type="Proteomes" id="UP000663292"/>
    </source>
</evidence>
<dbReference type="CDD" id="cd00156">
    <property type="entry name" value="REC"/>
    <property type="match status" value="1"/>
</dbReference>
<dbReference type="InterPro" id="IPR013656">
    <property type="entry name" value="PAS_4"/>
</dbReference>
<dbReference type="PANTHER" id="PTHR43304">
    <property type="entry name" value="PHYTOCHROME-LIKE PROTEIN CPH1"/>
    <property type="match status" value="1"/>
</dbReference>
<evidence type="ECO:0000256" key="2">
    <source>
        <dbReference type="ARBA" id="ARBA00012438"/>
    </source>
</evidence>
<feature type="domain" description="Response regulatory" evidence="7">
    <location>
        <begin position="8"/>
        <end position="124"/>
    </location>
</feature>
<dbReference type="InterPro" id="IPR000014">
    <property type="entry name" value="PAS"/>
</dbReference>
<dbReference type="SUPFAM" id="SSF52172">
    <property type="entry name" value="CheY-like"/>
    <property type="match status" value="1"/>
</dbReference>